<sequence length="452" mass="45208">MDINLTTENQCNLTKSAAGGAANDAINSLIRAFAQEAGANAVANGNSHAVAGGEGQDNIAITTDAIASADFSALADGNNTVASGGAGDDDLFSRIGSDSDGSPGTTSRNSHTLMGEGGQDTIIVQSIASTLSTPSVHGALTSDNASVASGGEGNDHLSYLLQAQAGRPGATVSGDTATLTGGAGQDSFDLQVAANAVDPGAAATLTDNSVFASGGLDHDEFQIALFASNSGAVTISDLTLVAQGDAGADHLEFSIFSEPRFGTSSVTDNVVELRGGLGADRLDVLMSAVPGVGGTAIVTGNAITAHGGAGGDRVAFTGNGLIDNTVVLDGGWGYDTAVLDYSTATTDLAFDFTGGYDQTLFDGTELLSFRRVGITAGSGDDTFQGGSGPDRFTGGAGQDTAVFDGDQSDYSLTQQANGKVVVADLRDGAPDGTDVFWQVEAFVFADTVLNLA</sequence>
<keyword evidence="3" id="KW-1185">Reference proteome</keyword>
<feature type="compositionally biased region" description="Low complexity" evidence="1">
    <location>
        <begin position="96"/>
        <end position="107"/>
    </location>
</feature>
<dbReference type="PATRIC" id="fig|442562.3.peg.4528"/>
<dbReference type="Gene3D" id="2.150.10.10">
    <property type="entry name" value="Serralysin-like metalloprotease, C-terminal"/>
    <property type="match status" value="2"/>
</dbReference>
<organism evidence="2 3">
    <name type="scientific">Rubellimicrobium mesophilum DSM 19309</name>
    <dbReference type="NCBI Taxonomy" id="442562"/>
    <lineage>
        <taxon>Bacteria</taxon>
        <taxon>Pseudomonadati</taxon>
        <taxon>Pseudomonadota</taxon>
        <taxon>Alphaproteobacteria</taxon>
        <taxon>Rhodobacterales</taxon>
        <taxon>Roseobacteraceae</taxon>
        <taxon>Rubellimicrobium</taxon>
    </lineage>
</organism>
<reference evidence="2 3" key="1">
    <citation type="submission" date="2013-02" db="EMBL/GenBank/DDBJ databases">
        <authorList>
            <person name="Fiebig A."/>
            <person name="Goeker M."/>
            <person name="Klenk H.-P.P."/>
        </authorList>
    </citation>
    <scope>NUCLEOTIDE SEQUENCE [LARGE SCALE GENOMIC DNA]</scope>
    <source>
        <strain evidence="2 3">DSM 19309</strain>
    </source>
</reference>
<dbReference type="EMBL" id="AOSK01000128">
    <property type="protein sequence ID" value="EYD73863.1"/>
    <property type="molecule type" value="Genomic_DNA"/>
</dbReference>
<gene>
    <name evidence="2" type="ORF">Rumeso_04598</name>
</gene>
<evidence type="ECO:0000256" key="1">
    <source>
        <dbReference type="SAM" id="MobiDB-lite"/>
    </source>
</evidence>
<dbReference type="InterPro" id="IPR011049">
    <property type="entry name" value="Serralysin-like_metalloprot_C"/>
</dbReference>
<evidence type="ECO:0000313" key="2">
    <source>
        <dbReference type="EMBL" id="EYD73863.1"/>
    </source>
</evidence>
<name>A0A017HI70_9RHOB</name>
<proteinExistence type="predicted"/>
<dbReference type="Proteomes" id="UP000019666">
    <property type="component" value="Unassembled WGS sequence"/>
</dbReference>
<protein>
    <submittedName>
        <fullName evidence="2">Type I secretion target repeat protein</fullName>
    </submittedName>
</protein>
<comment type="caution">
    <text evidence="2">The sequence shown here is derived from an EMBL/GenBank/DDBJ whole genome shotgun (WGS) entry which is preliminary data.</text>
</comment>
<dbReference type="HOGENOM" id="CLU_605313_0_0_5"/>
<dbReference type="STRING" id="442562.Rumeso_04598"/>
<dbReference type="PRINTS" id="PR00313">
    <property type="entry name" value="CABNDNGRPT"/>
</dbReference>
<dbReference type="RefSeq" id="WP_037282071.1">
    <property type="nucleotide sequence ID" value="NZ_KK088600.1"/>
</dbReference>
<feature type="region of interest" description="Disordered" evidence="1">
    <location>
        <begin position="85"/>
        <end position="115"/>
    </location>
</feature>
<dbReference type="OrthoDB" id="8421704at2"/>
<accession>A0A017HI70</accession>
<dbReference type="SUPFAM" id="SSF51120">
    <property type="entry name" value="beta-Roll"/>
    <property type="match status" value="2"/>
</dbReference>
<evidence type="ECO:0000313" key="3">
    <source>
        <dbReference type="Proteomes" id="UP000019666"/>
    </source>
</evidence>
<dbReference type="AlphaFoldDB" id="A0A017HI70"/>